<dbReference type="OrthoDB" id="9772751at2"/>
<dbReference type="Proteomes" id="UP000004508">
    <property type="component" value="Unassembled WGS sequence"/>
</dbReference>
<accession>D6U2Z0</accession>
<dbReference type="Gene3D" id="3.40.50.150">
    <property type="entry name" value="Vaccinia Virus protein VP39"/>
    <property type="match status" value="1"/>
</dbReference>
<dbReference type="CDD" id="cd02440">
    <property type="entry name" value="AdoMet_MTases"/>
    <property type="match status" value="1"/>
</dbReference>
<dbReference type="eggNOG" id="COG2226">
    <property type="taxonomic scope" value="Bacteria"/>
</dbReference>
<dbReference type="InterPro" id="IPR041698">
    <property type="entry name" value="Methyltransf_25"/>
</dbReference>
<dbReference type="GO" id="GO:0032259">
    <property type="term" value="P:methylation"/>
    <property type="evidence" value="ECO:0007669"/>
    <property type="project" value="UniProtKB-KW"/>
</dbReference>
<dbReference type="Pfam" id="PF13649">
    <property type="entry name" value="Methyltransf_25"/>
    <property type="match status" value="1"/>
</dbReference>
<dbReference type="AlphaFoldDB" id="D6U2Z0"/>
<dbReference type="GO" id="GO:0008168">
    <property type="term" value="F:methyltransferase activity"/>
    <property type="evidence" value="ECO:0007669"/>
    <property type="project" value="UniProtKB-KW"/>
</dbReference>
<protein>
    <submittedName>
        <fullName evidence="3">Methyltransferase type 11</fullName>
    </submittedName>
</protein>
<reference evidence="3 4" key="1">
    <citation type="journal article" date="2011" name="Stand. Genomic Sci.">
        <title>Non-contiguous finished genome sequence and contextual data of the filamentous soil bacterium Ktedonobacter racemifer type strain (SOSP1-21).</title>
        <authorList>
            <person name="Chang Y.J."/>
            <person name="Land M."/>
            <person name="Hauser L."/>
            <person name="Chertkov O."/>
            <person name="Del Rio T.G."/>
            <person name="Nolan M."/>
            <person name="Copeland A."/>
            <person name="Tice H."/>
            <person name="Cheng J.F."/>
            <person name="Lucas S."/>
            <person name="Han C."/>
            <person name="Goodwin L."/>
            <person name="Pitluck S."/>
            <person name="Ivanova N."/>
            <person name="Ovchinikova G."/>
            <person name="Pati A."/>
            <person name="Chen A."/>
            <person name="Palaniappan K."/>
            <person name="Mavromatis K."/>
            <person name="Liolios K."/>
            <person name="Brettin T."/>
            <person name="Fiebig A."/>
            <person name="Rohde M."/>
            <person name="Abt B."/>
            <person name="Goker M."/>
            <person name="Detter J.C."/>
            <person name="Woyke T."/>
            <person name="Bristow J."/>
            <person name="Eisen J.A."/>
            <person name="Markowitz V."/>
            <person name="Hugenholtz P."/>
            <person name="Kyrpides N.C."/>
            <person name="Klenk H.P."/>
            <person name="Lapidus A."/>
        </authorList>
    </citation>
    <scope>NUCLEOTIDE SEQUENCE [LARGE SCALE GENOMIC DNA]</scope>
    <source>
        <strain evidence="4">DSM 44963</strain>
    </source>
</reference>
<dbReference type="EMBL" id="ADVG01000004">
    <property type="protein sequence ID" value="EFH82895.1"/>
    <property type="molecule type" value="Genomic_DNA"/>
</dbReference>
<dbReference type="InParanoid" id="D6U2Z0"/>
<evidence type="ECO:0000313" key="3">
    <source>
        <dbReference type="EMBL" id="EFH82895.1"/>
    </source>
</evidence>
<evidence type="ECO:0000259" key="2">
    <source>
        <dbReference type="Pfam" id="PF13649"/>
    </source>
</evidence>
<dbReference type="SUPFAM" id="SSF53335">
    <property type="entry name" value="S-adenosyl-L-methionine-dependent methyltransferases"/>
    <property type="match status" value="1"/>
</dbReference>
<comment type="caution">
    <text evidence="3">The sequence shown here is derived from an EMBL/GenBank/DDBJ whole genome shotgun (WGS) entry which is preliminary data.</text>
</comment>
<dbReference type="STRING" id="485913.Krac_3773"/>
<keyword evidence="3" id="KW-0489">Methyltransferase</keyword>
<dbReference type="PANTHER" id="PTHR43591:SF24">
    <property type="entry name" value="2-METHOXY-6-POLYPRENYL-1,4-BENZOQUINOL METHYLASE, MITOCHONDRIAL"/>
    <property type="match status" value="1"/>
</dbReference>
<proteinExistence type="predicted"/>
<sequence length="313" mass="35226">MRWVSDEPPPSQENLAQRGTLSTPGALGERPPSSDQAFNDPKAPYLLPIDLTSLRPEDYLHYFFRQVFKGNSLVPLAFGKESRMLDVGTGTGCWAIEMAEALPNVQVYGLDLQAPQDASARSHRHNHHPANYHFQPGNVLKHLPFREECFAFVHQRFLLASIPPAQWYAVLRELMRVTRPGGWIELVEGGTVLLDQGPATRQWFSWWEALAARSGLDLSRSSHLGELVQQVGLTCRSSVIDLPVGAWGRQVGLLLQRHMLTVYDDFAAHAQYSGIAPTQLQAVRTQLQDEWQTRRSQARFFVVLAEKRRPGSP</sequence>
<dbReference type="RefSeq" id="WP_007921340.1">
    <property type="nucleotide sequence ID" value="NZ_ADVG01000004.1"/>
</dbReference>
<keyword evidence="3" id="KW-0808">Transferase</keyword>
<organism evidence="3 4">
    <name type="scientific">Ktedonobacter racemifer DSM 44963</name>
    <dbReference type="NCBI Taxonomy" id="485913"/>
    <lineage>
        <taxon>Bacteria</taxon>
        <taxon>Bacillati</taxon>
        <taxon>Chloroflexota</taxon>
        <taxon>Ktedonobacteria</taxon>
        <taxon>Ktedonobacterales</taxon>
        <taxon>Ktedonobacteraceae</taxon>
        <taxon>Ktedonobacter</taxon>
    </lineage>
</organism>
<feature type="region of interest" description="Disordered" evidence="1">
    <location>
        <begin position="1"/>
        <end position="41"/>
    </location>
</feature>
<feature type="compositionally biased region" description="Polar residues" evidence="1">
    <location>
        <begin position="12"/>
        <end position="23"/>
    </location>
</feature>
<keyword evidence="4" id="KW-1185">Reference proteome</keyword>
<dbReference type="InterPro" id="IPR029063">
    <property type="entry name" value="SAM-dependent_MTases_sf"/>
</dbReference>
<name>D6U2Z0_KTERA</name>
<feature type="domain" description="Methyltransferase" evidence="2">
    <location>
        <begin position="85"/>
        <end position="182"/>
    </location>
</feature>
<evidence type="ECO:0000256" key="1">
    <source>
        <dbReference type="SAM" id="MobiDB-lite"/>
    </source>
</evidence>
<dbReference type="PANTHER" id="PTHR43591">
    <property type="entry name" value="METHYLTRANSFERASE"/>
    <property type="match status" value="1"/>
</dbReference>
<gene>
    <name evidence="3" type="ORF">Krac_3773</name>
</gene>
<evidence type="ECO:0000313" key="4">
    <source>
        <dbReference type="Proteomes" id="UP000004508"/>
    </source>
</evidence>